<evidence type="ECO:0000313" key="3">
    <source>
        <dbReference type="Proteomes" id="UP000011592"/>
    </source>
</evidence>
<evidence type="ECO:0000256" key="1">
    <source>
        <dbReference type="SAM" id="MobiDB-lite"/>
    </source>
</evidence>
<dbReference type="Proteomes" id="UP000011592">
    <property type="component" value="Unassembled WGS sequence"/>
</dbReference>
<protein>
    <submittedName>
        <fullName evidence="2">Uncharacterized protein</fullName>
    </submittedName>
</protein>
<sequence length="110" mass="12486">DAPEARVDGVLEDIDVTGRGAETKEVRRKAIRHAWGELRDRTEATTQELANAAFDEYADHPKFGYSASESHYRGYTFWDSCAREVLQELPGVESPPQRGNTWRFVGDNEE</sequence>
<comment type="caution">
    <text evidence="2">The sequence shown here is derived from an EMBL/GenBank/DDBJ whole genome shotgun (WGS) entry which is preliminary data.</text>
</comment>
<dbReference type="RefSeq" id="WP_008458176.1">
    <property type="nucleotide sequence ID" value="NZ_AOIJ01000068.1"/>
</dbReference>
<dbReference type="AlphaFoldDB" id="L9YRD5"/>
<name>L9YRD5_9EURY</name>
<reference evidence="2 3" key="1">
    <citation type="journal article" date="2014" name="PLoS Genet.">
        <title>Phylogenetically driven sequencing of extremely halophilic archaea reveals strategies for static and dynamic osmo-response.</title>
        <authorList>
            <person name="Becker E.A."/>
            <person name="Seitzer P.M."/>
            <person name="Tritt A."/>
            <person name="Larsen D."/>
            <person name="Krusor M."/>
            <person name="Yao A.I."/>
            <person name="Wu D."/>
            <person name="Madern D."/>
            <person name="Eisen J.A."/>
            <person name="Darling A.E."/>
            <person name="Facciotti M.T."/>
        </authorList>
    </citation>
    <scope>NUCLEOTIDE SEQUENCE [LARGE SCALE GENOMIC DNA]</scope>
    <source>
        <strain evidence="2 3">JCM 14663</strain>
    </source>
</reference>
<accession>L9YRD5</accession>
<feature type="region of interest" description="Disordered" evidence="1">
    <location>
        <begin position="91"/>
        <end position="110"/>
    </location>
</feature>
<organism evidence="2 3">
    <name type="scientific">Natrinema gari JCM 14663</name>
    <dbReference type="NCBI Taxonomy" id="1230459"/>
    <lineage>
        <taxon>Archaea</taxon>
        <taxon>Methanobacteriati</taxon>
        <taxon>Methanobacteriota</taxon>
        <taxon>Stenosarchaea group</taxon>
        <taxon>Halobacteria</taxon>
        <taxon>Halobacteriales</taxon>
        <taxon>Natrialbaceae</taxon>
        <taxon>Natrinema</taxon>
    </lineage>
</organism>
<keyword evidence="3" id="KW-1185">Reference proteome</keyword>
<proteinExistence type="predicted"/>
<feature type="non-terminal residue" evidence="2">
    <location>
        <position position="1"/>
    </location>
</feature>
<dbReference type="EMBL" id="AOIJ01000068">
    <property type="protein sequence ID" value="ELY76795.1"/>
    <property type="molecule type" value="Genomic_DNA"/>
</dbReference>
<evidence type="ECO:0000313" key="2">
    <source>
        <dbReference type="EMBL" id="ELY76795.1"/>
    </source>
</evidence>
<gene>
    <name evidence="2" type="ORF">C486_17562</name>
</gene>
<dbReference type="PATRIC" id="fig|1230459.4.peg.3485"/>